<name>A0ACC3SJ55_9PEZI</name>
<keyword evidence="2" id="KW-1185">Reference proteome</keyword>
<protein>
    <submittedName>
        <fullName evidence="1">Uncharacterized protein</fullName>
    </submittedName>
</protein>
<accession>A0ACC3SJ55</accession>
<dbReference type="Proteomes" id="UP001320706">
    <property type="component" value="Unassembled WGS sequence"/>
</dbReference>
<gene>
    <name evidence="1" type="ORF">M8818_001941</name>
</gene>
<proteinExistence type="predicted"/>
<evidence type="ECO:0000313" key="2">
    <source>
        <dbReference type="Proteomes" id="UP001320706"/>
    </source>
</evidence>
<comment type="caution">
    <text evidence="1">The sequence shown here is derived from an EMBL/GenBank/DDBJ whole genome shotgun (WGS) entry which is preliminary data.</text>
</comment>
<sequence length="529" mass="59265">MIEEGKTEGWLRLPINTLQPWATFNNVSLNGIKVGPQPGHEDRGSTVIACQELHATDAAPLMIVPRDLVLSLERVQEHAKTDKDFRAVLEALGEFGRNPRGAILSFLLMQNFIACPSTTGKRGVTSPFTEYIKFLPLELLPTFWTEAERELLTGTTLYSAVNAKLKSLYREFENLRSATSKISWCAESWWDEIDGLISFDDWLQVDAMYRSRALEFPGIGDCMAPCIDMANHSSGDATMAIYEVDNDGNALLLLREGKDVRINDEITITYGDNKGACEMLFSYGFIEDEMESAKELFLHLPLPEDDPLARAKAAVADTAPGFKVFEHGQVIDWEGDYVWLLCVNEEDGLEFKVQRTIDGDREIKAFWKEEVLSEVKAFKSLLQADPMWEVFHLRAVSLLQDRVASQLQALYGSEDEVNATPHGEGTSIRDRPWHLSQRLRTLEAGLLEKAYAHFEDLVSTPYHHSFPAGIASVAGILRVGSAFANACARNWSLHKAKPFALISGLMTKIYKRTSLDALQGWTIETVNLI</sequence>
<organism evidence="1 2">
    <name type="scientific">Zalaria obscura</name>
    <dbReference type="NCBI Taxonomy" id="2024903"/>
    <lineage>
        <taxon>Eukaryota</taxon>
        <taxon>Fungi</taxon>
        <taxon>Dikarya</taxon>
        <taxon>Ascomycota</taxon>
        <taxon>Pezizomycotina</taxon>
        <taxon>Dothideomycetes</taxon>
        <taxon>Dothideomycetidae</taxon>
        <taxon>Dothideales</taxon>
        <taxon>Zalariaceae</taxon>
        <taxon>Zalaria</taxon>
    </lineage>
</organism>
<reference evidence="1" key="1">
    <citation type="submission" date="2024-02" db="EMBL/GenBank/DDBJ databases">
        <title>Metagenome Assembled Genome of Zalaria obscura JY119.</title>
        <authorList>
            <person name="Vighnesh L."/>
            <person name="Jagadeeshwari U."/>
            <person name="Venkata Ramana C."/>
            <person name="Sasikala C."/>
        </authorList>
    </citation>
    <scope>NUCLEOTIDE SEQUENCE</scope>
    <source>
        <strain evidence="1">JY119</strain>
    </source>
</reference>
<dbReference type="EMBL" id="JAMKPW020000008">
    <property type="protein sequence ID" value="KAK8215320.1"/>
    <property type="molecule type" value="Genomic_DNA"/>
</dbReference>
<evidence type="ECO:0000313" key="1">
    <source>
        <dbReference type="EMBL" id="KAK8215320.1"/>
    </source>
</evidence>